<dbReference type="AlphaFoldDB" id="A0AAD5U8M0"/>
<dbReference type="SUPFAM" id="SSF48056">
    <property type="entry name" value="Di-copper centre-containing domain"/>
    <property type="match status" value="1"/>
</dbReference>
<keyword evidence="4" id="KW-0732">Signal</keyword>
<dbReference type="InterPro" id="IPR008922">
    <property type="entry name" value="Di-copper_centre_dom_sf"/>
</dbReference>
<keyword evidence="7" id="KW-1185">Reference proteome</keyword>
<evidence type="ECO:0000256" key="2">
    <source>
        <dbReference type="ARBA" id="ARBA00023008"/>
    </source>
</evidence>
<dbReference type="InterPro" id="IPR050316">
    <property type="entry name" value="Tyrosinase/Hemocyanin"/>
</dbReference>
<feature type="signal peptide" evidence="4">
    <location>
        <begin position="1"/>
        <end position="17"/>
    </location>
</feature>
<dbReference type="Gene3D" id="1.10.1280.10">
    <property type="entry name" value="Di-copper center containing domain from catechol oxidase"/>
    <property type="match status" value="1"/>
</dbReference>
<dbReference type="Proteomes" id="UP001211065">
    <property type="component" value="Unassembled WGS sequence"/>
</dbReference>
<evidence type="ECO:0000313" key="6">
    <source>
        <dbReference type="EMBL" id="KAJ3228454.1"/>
    </source>
</evidence>
<keyword evidence="2" id="KW-0186">Copper</keyword>
<gene>
    <name evidence="6" type="ORF">HK099_000009</name>
</gene>
<comment type="caution">
    <text evidence="6">The sequence shown here is derived from an EMBL/GenBank/DDBJ whole genome shotgun (WGS) entry which is preliminary data.</text>
</comment>
<name>A0AAD5U8M0_9FUNG</name>
<dbReference type="PANTHER" id="PTHR11474">
    <property type="entry name" value="TYROSINASE FAMILY MEMBER"/>
    <property type="match status" value="1"/>
</dbReference>
<feature type="compositionally biased region" description="Acidic residues" evidence="3">
    <location>
        <begin position="68"/>
        <end position="81"/>
    </location>
</feature>
<dbReference type="Pfam" id="PF00264">
    <property type="entry name" value="Tyrosinase"/>
    <property type="match status" value="1"/>
</dbReference>
<feature type="region of interest" description="Disordered" evidence="3">
    <location>
        <begin position="52"/>
        <end position="91"/>
    </location>
</feature>
<dbReference type="GO" id="GO:0046872">
    <property type="term" value="F:metal ion binding"/>
    <property type="evidence" value="ECO:0007669"/>
    <property type="project" value="UniProtKB-KW"/>
</dbReference>
<feature type="chain" id="PRO_5042130589" description="Tyrosinase copper-binding domain-containing protein" evidence="4">
    <location>
        <begin position="18"/>
        <end position="437"/>
    </location>
</feature>
<evidence type="ECO:0000256" key="1">
    <source>
        <dbReference type="ARBA" id="ARBA00022723"/>
    </source>
</evidence>
<sequence>MRSLLLLLVFLTSFAFSQYQYLSNNEVKSNLKHSKNNLPAYGSTTKKKINLPAYGSTKKKNENHSPLEDENFDDDDDEDTPVDPKHEATGYHEKFRKYSDPPFTHNHCKETTIRREWRQLTEKERQRYLEANLCLLNSPSERKGGKGSLYDDFVWHHWDIATSIHFTPLFLPFHRAFIIAYENALRTCGDNNEFDDVRTYWDIALDSFAPSRAIVFQEKYFGGNGNKNDDYCLQSGTFGGRIAEHPKKHCLRRNFDLNQIYTKGNAEATIGAMFTDELLEMSKKNGEIRQFDYFRNLLESTIHEALHFGIGGNKGDMSKADTAPNDPIFWLHHGNIDRVWSEFQKAFPKLAHTYNGKNEDKKDVNENDEIDLGPLKKYLPYGWDKKILRVKDVFDIKEWCYDFSKSVRWGEDGEIKDNIGESRIYRGFLVASQGPFH</sequence>
<feature type="compositionally biased region" description="Basic and acidic residues" evidence="3">
    <location>
        <begin position="82"/>
        <end position="91"/>
    </location>
</feature>
<dbReference type="PRINTS" id="PR00092">
    <property type="entry name" value="TYROSINASE"/>
</dbReference>
<accession>A0AAD5U8M0</accession>
<evidence type="ECO:0000259" key="5">
    <source>
        <dbReference type="PROSITE" id="PS00498"/>
    </source>
</evidence>
<organism evidence="6 7">
    <name type="scientific">Clydaea vesicula</name>
    <dbReference type="NCBI Taxonomy" id="447962"/>
    <lineage>
        <taxon>Eukaryota</taxon>
        <taxon>Fungi</taxon>
        <taxon>Fungi incertae sedis</taxon>
        <taxon>Chytridiomycota</taxon>
        <taxon>Chytridiomycota incertae sedis</taxon>
        <taxon>Chytridiomycetes</taxon>
        <taxon>Lobulomycetales</taxon>
        <taxon>Lobulomycetaceae</taxon>
        <taxon>Clydaea</taxon>
    </lineage>
</organism>
<dbReference type="PROSITE" id="PS00498">
    <property type="entry name" value="TYROSINASE_2"/>
    <property type="match status" value="1"/>
</dbReference>
<proteinExistence type="predicted"/>
<evidence type="ECO:0000256" key="3">
    <source>
        <dbReference type="SAM" id="MobiDB-lite"/>
    </source>
</evidence>
<dbReference type="PANTHER" id="PTHR11474:SF126">
    <property type="entry name" value="TYROSINASE-LIKE PROTEIN TYR-1-RELATED"/>
    <property type="match status" value="1"/>
</dbReference>
<dbReference type="EMBL" id="JADGJW010000001">
    <property type="protein sequence ID" value="KAJ3228454.1"/>
    <property type="molecule type" value="Genomic_DNA"/>
</dbReference>
<evidence type="ECO:0000313" key="7">
    <source>
        <dbReference type="Proteomes" id="UP001211065"/>
    </source>
</evidence>
<keyword evidence="1" id="KW-0479">Metal-binding</keyword>
<protein>
    <recommendedName>
        <fullName evidence="5">Tyrosinase copper-binding domain-containing protein</fullName>
    </recommendedName>
</protein>
<reference evidence="6" key="1">
    <citation type="submission" date="2020-05" db="EMBL/GenBank/DDBJ databases">
        <title>Phylogenomic resolution of chytrid fungi.</title>
        <authorList>
            <person name="Stajich J.E."/>
            <person name="Amses K."/>
            <person name="Simmons R."/>
            <person name="Seto K."/>
            <person name="Myers J."/>
            <person name="Bonds A."/>
            <person name="Quandt C.A."/>
            <person name="Barry K."/>
            <person name="Liu P."/>
            <person name="Grigoriev I."/>
            <person name="Longcore J.E."/>
            <person name="James T.Y."/>
        </authorList>
    </citation>
    <scope>NUCLEOTIDE SEQUENCE</scope>
    <source>
        <strain evidence="6">JEL0476</strain>
    </source>
</reference>
<dbReference type="GO" id="GO:0016491">
    <property type="term" value="F:oxidoreductase activity"/>
    <property type="evidence" value="ECO:0007669"/>
    <property type="project" value="InterPro"/>
</dbReference>
<evidence type="ECO:0000256" key="4">
    <source>
        <dbReference type="SAM" id="SignalP"/>
    </source>
</evidence>
<dbReference type="InterPro" id="IPR002227">
    <property type="entry name" value="Tyrosinase_Cu-bd"/>
</dbReference>
<feature type="domain" description="Tyrosinase copper-binding" evidence="5">
    <location>
        <begin position="326"/>
        <end position="337"/>
    </location>
</feature>